<protein>
    <recommendedName>
        <fullName evidence="3">HTH-type transcriptional regulator MetR</fullName>
    </recommendedName>
</protein>
<dbReference type="SUPFAM" id="SSF46785">
    <property type="entry name" value="Winged helix' DNA-binding domain"/>
    <property type="match status" value="1"/>
</dbReference>
<dbReference type="InterPro" id="IPR000847">
    <property type="entry name" value="LysR_HTH_N"/>
</dbReference>
<evidence type="ECO:0000256" key="4">
    <source>
        <dbReference type="ARBA" id="ARBA00022490"/>
    </source>
</evidence>
<evidence type="ECO:0000256" key="2">
    <source>
        <dbReference type="ARBA" id="ARBA00009437"/>
    </source>
</evidence>
<keyword evidence="4" id="KW-0963">Cytoplasm</keyword>
<dbReference type="PATRIC" id="fig|36861.3.peg.810"/>
<evidence type="ECO:0000256" key="5">
    <source>
        <dbReference type="ARBA" id="ARBA00022491"/>
    </source>
</evidence>
<accession>A0A106BR38</accession>
<dbReference type="SUPFAM" id="SSF53850">
    <property type="entry name" value="Periplasmic binding protein-like II"/>
    <property type="match status" value="1"/>
</dbReference>
<dbReference type="GO" id="GO:0009086">
    <property type="term" value="P:methionine biosynthetic process"/>
    <property type="evidence" value="ECO:0007669"/>
    <property type="project" value="UniProtKB-KW"/>
</dbReference>
<dbReference type="PRINTS" id="PR00039">
    <property type="entry name" value="HTHLYSR"/>
</dbReference>
<sequence length="311" mass="33848">MNNTHIELRHLRLLQAVAEAGGLTAAAERLHLTQSAVSHQLKSLEAALGLPLVERAARPAQLTAAGRRLLALAHAALPQVDAALRDLAKLKDGDAGELRIAVECHTCYDWLMPAMDSYRDVWPGVELDLLGGFQADPIALLLEQQADLVVTSDPTPRGGVTYAPLFGFEMLALLPPGHTLATKKWLLPRDFAEHTLITYPVPEDRLDLVRRVLAPAGVKPPRREAQLTVAILQLVASRRGLAALPAWAVAPYLERGYVVARPIGKHGLWAELHVAVRSADAGRAYLADFIDTVRRDSFARLPGLRPAIIQP</sequence>
<dbReference type="Gene3D" id="1.10.10.10">
    <property type="entry name" value="Winged helix-like DNA-binding domain superfamily/Winged helix DNA-binding domain"/>
    <property type="match status" value="1"/>
</dbReference>
<evidence type="ECO:0000256" key="6">
    <source>
        <dbReference type="ARBA" id="ARBA00022605"/>
    </source>
</evidence>
<keyword evidence="8" id="KW-0238">DNA-binding</keyword>
<dbReference type="EMBL" id="LDUG01000018">
    <property type="protein sequence ID" value="KVW97077.1"/>
    <property type="molecule type" value="Genomic_DNA"/>
</dbReference>
<dbReference type="PANTHER" id="PTHR30126:SF25">
    <property type="entry name" value="HTH-TYPE TRANSCRIPTIONAL REGULATOR METR"/>
    <property type="match status" value="1"/>
</dbReference>
<evidence type="ECO:0000256" key="7">
    <source>
        <dbReference type="ARBA" id="ARBA00023015"/>
    </source>
</evidence>
<dbReference type="RefSeq" id="WP_059753627.1">
    <property type="nucleotide sequence ID" value="NZ_LDUG01000018.1"/>
</dbReference>
<dbReference type="InterPro" id="IPR005119">
    <property type="entry name" value="LysR_subst-bd"/>
</dbReference>
<evidence type="ECO:0000313" key="14">
    <source>
        <dbReference type="Proteomes" id="UP000064243"/>
    </source>
</evidence>
<dbReference type="Gene3D" id="3.40.190.10">
    <property type="entry name" value="Periplasmic binding protein-like II"/>
    <property type="match status" value="3"/>
</dbReference>
<dbReference type="OrthoDB" id="155872at2"/>
<evidence type="ECO:0000256" key="9">
    <source>
        <dbReference type="ARBA" id="ARBA00023159"/>
    </source>
</evidence>
<keyword evidence="6" id="KW-0028">Amino-acid biosynthesis</keyword>
<dbReference type="Pfam" id="PF00126">
    <property type="entry name" value="HTH_1"/>
    <property type="match status" value="1"/>
</dbReference>
<comment type="subcellular location">
    <subcellularLocation>
        <location evidence="1">Cytoplasm</location>
    </subcellularLocation>
</comment>
<dbReference type="CDD" id="cd08441">
    <property type="entry name" value="PBP2_MetR"/>
    <property type="match status" value="1"/>
</dbReference>
<dbReference type="STRING" id="1123392.GCA_000376425_01938"/>
<keyword evidence="5" id="KW-0678">Repressor</keyword>
<evidence type="ECO:0000256" key="3">
    <source>
        <dbReference type="ARBA" id="ARBA00019365"/>
    </source>
</evidence>
<organism evidence="13 14">
    <name type="scientific">Thiobacillus denitrificans</name>
    <dbReference type="NCBI Taxonomy" id="36861"/>
    <lineage>
        <taxon>Bacteria</taxon>
        <taxon>Pseudomonadati</taxon>
        <taxon>Pseudomonadota</taxon>
        <taxon>Betaproteobacteria</taxon>
        <taxon>Nitrosomonadales</taxon>
        <taxon>Thiobacillaceae</taxon>
        <taxon>Thiobacillus</taxon>
    </lineage>
</organism>
<dbReference type="AlphaFoldDB" id="A0A106BR38"/>
<comment type="caution">
    <text evidence="13">The sequence shown here is derived from an EMBL/GenBank/DDBJ whole genome shotgun (WGS) entry which is preliminary data.</text>
</comment>
<evidence type="ECO:0000259" key="12">
    <source>
        <dbReference type="PROSITE" id="PS50931"/>
    </source>
</evidence>
<name>A0A106BR38_THIDE</name>
<dbReference type="PROSITE" id="PS50931">
    <property type="entry name" value="HTH_LYSR"/>
    <property type="match status" value="1"/>
</dbReference>
<dbReference type="GO" id="GO:0003700">
    <property type="term" value="F:DNA-binding transcription factor activity"/>
    <property type="evidence" value="ECO:0007669"/>
    <property type="project" value="InterPro"/>
</dbReference>
<dbReference type="Proteomes" id="UP000064243">
    <property type="component" value="Unassembled WGS sequence"/>
</dbReference>
<keyword evidence="10" id="KW-0804">Transcription</keyword>
<keyword evidence="7" id="KW-0805">Transcription regulation</keyword>
<evidence type="ECO:0000313" key="13">
    <source>
        <dbReference type="EMBL" id="KVW97077.1"/>
    </source>
</evidence>
<dbReference type="InterPro" id="IPR036390">
    <property type="entry name" value="WH_DNA-bd_sf"/>
</dbReference>
<evidence type="ECO:0000256" key="8">
    <source>
        <dbReference type="ARBA" id="ARBA00023125"/>
    </source>
</evidence>
<dbReference type="FunFam" id="1.10.10.10:FF:000001">
    <property type="entry name" value="LysR family transcriptional regulator"/>
    <property type="match status" value="1"/>
</dbReference>
<gene>
    <name evidence="13" type="ORF">ABW22_06680</name>
</gene>
<reference evidence="13 14" key="1">
    <citation type="journal article" date="2015" name="Appl. Environ. Microbiol.">
        <title>Aerobic and Anaerobic Thiosulfate Oxidation by a Cold-Adapted, Subglacial Chemoautotroph.</title>
        <authorList>
            <person name="Harrold Z.R."/>
            <person name="Skidmore M.L."/>
            <person name="Hamilton T.L."/>
            <person name="Desch L."/>
            <person name="Amada K."/>
            <person name="van Gelder W."/>
            <person name="Glover K."/>
            <person name="Roden E.E."/>
            <person name="Boyd E.S."/>
        </authorList>
    </citation>
    <scope>NUCLEOTIDE SEQUENCE [LARGE SCALE GENOMIC DNA]</scope>
    <source>
        <strain evidence="13 14">RG</strain>
    </source>
</reference>
<keyword evidence="14" id="KW-1185">Reference proteome</keyword>
<evidence type="ECO:0000256" key="11">
    <source>
        <dbReference type="ARBA" id="ARBA00023167"/>
    </source>
</evidence>
<dbReference type="InterPro" id="IPR036388">
    <property type="entry name" value="WH-like_DNA-bd_sf"/>
</dbReference>
<dbReference type="Pfam" id="PF03466">
    <property type="entry name" value="LysR_substrate"/>
    <property type="match status" value="1"/>
</dbReference>
<keyword evidence="9" id="KW-0010">Activator</keyword>
<dbReference type="InterPro" id="IPR037406">
    <property type="entry name" value="MetR_PBP2"/>
</dbReference>
<proteinExistence type="inferred from homology"/>
<dbReference type="GO" id="GO:0000976">
    <property type="term" value="F:transcription cis-regulatory region binding"/>
    <property type="evidence" value="ECO:0007669"/>
    <property type="project" value="TreeGrafter"/>
</dbReference>
<comment type="similarity">
    <text evidence="2">Belongs to the LysR transcriptional regulatory family.</text>
</comment>
<dbReference type="PANTHER" id="PTHR30126">
    <property type="entry name" value="HTH-TYPE TRANSCRIPTIONAL REGULATOR"/>
    <property type="match status" value="1"/>
</dbReference>
<feature type="domain" description="HTH lysR-type" evidence="12">
    <location>
        <begin position="6"/>
        <end position="63"/>
    </location>
</feature>
<dbReference type="GO" id="GO:0005737">
    <property type="term" value="C:cytoplasm"/>
    <property type="evidence" value="ECO:0007669"/>
    <property type="project" value="UniProtKB-SubCell"/>
</dbReference>
<evidence type="ECO:0000256" key="1">
    <source>
        <dbReference type="ARBA" id="ARBA00004496"/>
    </source>
</evidence>
<evidence type="ECO:0000256" key="10">
    <source>
        <dbReference type="ARBA" id="ARBA00023163"/>
    </source>
</evidence>
<keyword evidence="11" id="KW-0486">Methionine biosynthesis</keyword>